<dbReference type="Pfam" id="PF01634">
    <property type="entry name" value="HisG"/>
    <property type="match status" value="1"/>
</dbReference>
<evidence type="ECO:0000256" key="1">
    <source>
        <dbReference type="ARBA" id="ARBA00000915"/>
    </source>
</evidence>
<gene>
    <name evidence="10" type="ORF">T459_20243</name>
</gene>
<dbReference type="GO" id="GO:0003879">
    <property type="term" value="F:ATP phosphoribosyltransferase activity"/>
    <property type="evidence" value="ECO:0000318"/>
    <property type="project" value="GO_Central"/>
</dbReference>
<evidence type="ECO:0000256" key="8">
    <source>
        <dbReference type="SAM" id="Phobius"/>
    </source>
</evidence>
<dbReference type="OMA" id="PAMWIAD"/>
<evidence type="ECO:0000313" key="10">
    <source>
        <dbReference type="EMBL" id="PHT76721.1"/>
    </source>
</evidence>
<keyword evidence="4" id="KW-0028">Amino-acid biosynthesis</keyword>
<keyword evidence="7" id="KW-0368">Histidine biosynthesis</keyword>
<dbReference type="GO" id="GO:0000105">
    <property type="term" value="P:L-histidine biosynthetic process"/>
    <property type="evidence" value="ECO:0000318"/>
    <property type="project" value="GO_Central"/>
</dbReference>
<evidence type="ECO:0000256" key="5">
    <source>
        <dbReference type="ARBA" id="ARBA00022676"/>
    </source>
</evidence>
<dbReference type="Gene3D" id="3.40.190.10">
    <property type="entry name" value="Periplasmic binding protein-like II"/>
    <property type="match status" value="1"/>
</dbReference>
<sequence length="149" mass="16298">MGLKFLKENGLKHVIFFTVGGAIEATPAIGIFDAIVDLASSGITLREYNLKEIDGRVIMLILCSCDAVLVAGKKSLMQRKGVLDITHEMLERLEAHFMVNINMRGSSVEEVTEKILSQTSPPGFQRPTISSVICKPDGQVTADYFAIKV</sequence>
<keyword evidence="6" id="KW-0808">Transferase</keyword>
<keyword evidence="8" id="KW-0472">Membrane</keyword>
<dbReference type="EMBL" id="AYRZ02000007">
    <property type="protein sequence ID" value="PHT76721.1"/>
    <property type="molecule type" value="Genomic_DNA"/>
</dbReference>
<proteinExistence type="predicted"/>
<keyword evidence="11" id="KW-1185">Reference proteome</keyword>
<evidence type="ECO:0000256" key="6">
    <source>
        <dbReference type="ARBA" id="ARBA00022679"/>
    </source>
</evidence>
<evidence type="ECO:0000313" key="11">
    <source>
        <dbReference type="Proteomes" id="UP000222542"/>
    </source>
</evidence>
<dbReference type="SUPFAM" id="SSF53850">
    <property type="entry name" value="Periplasmic binding protein-like II"/>
    <property type="match status" value="1"/>
</dbReference>
<dbReference type="EC" id="2.4.2.17" evidence="3"/>
<evidence type="ECO:0000256" key="4">
    <source>
        <dbReference type="ARBA" id="ARBA00022605"/>
    </source>
</evidence>
<evidence type="ECO:0000256" key="7">
    <source>
        <dbReference type="ARBA" id="ARBA00023102"/>
    </source>
</evidence>
<dbReference type="GO" id="GO:0005737">
    <property type="term" value="C:cytoplasm"/>
    <property type="evidence" value="ECO:0007669"/>
    <property type="project" value="InterPro"/>
</dbReference>
<comment type="pathway">
    <text evidence="2">Amino-acid biosynthesis; L-histidine biosynthesis; L-histidine from 5-phospho-alpha-D-ribose 1-diphosphate: step 1/9.</text>
</comment>
<keyword evidence="8" id="KW-1133">Transmembrane helix</keyword>
<keyword evidence="8" id="KW-0812">Transmembrane</keyword>
<dbReference type="STRING" id="4072.A0A2G2Z483"/>
<dbReference type="Gramene" id="PHT76721">
    <property type="protein sequence ID" value="PHT76721"/>
    <property type="gene ID" value="T459_20243"/>
</dbReference>
<dbReference type="Proteomes" id="UP000222542">
    <property type="component" value="Unassembled WGS sequence"/>
</dbReference>
<dbReference type="AlphaFoldDB" id="A0A2G2Z483"/>
<comment type="caution">
    <text evidence="10">The sequence shown here is derived from an EMBL/GenBank/DDBJ whole genome shotgun (WGS) entry which is preliminary data.</text>
</comment>
<keyword evidence="5 10" id="KW-0328">Glycosyltransferase</keyword>
<reference evidence="10 11" key="1">
    <citation type="journal article" date="2014" name="Nat. Genet.">
        <title>Genome sequence of the hot pepper provides insights into the evolution of pungency in Capsicum species.</title>
        <authorList>
            <person name="Kim S."/>
            <person name="Park M."/>
            <person name="Yeom S.I."/>
            <person name="Kim Y.M."/>
            <person name="Lee J.M."/>
            <person name="Lee H.A."/>
            <person name="Seo E."/>
            <person name="Choi J."/>
            <person name="Cheong K."/>
            <person name="Kim K.T."/>
            <person name="Jung K."/>
            <person name="Lee G.W."/>
            <person name="Oh S.K."/>
            <person name="Bae C."/>
            <person name="Kim S.B."/>
            <person name="Lee H.Y."/>
            <person name="Kim S.Y."/>
            <person name="Kim M.S."/>
            <person name="Kang B.C."/>
            <person name="Jo Y.D."/>
            <person name="Yang H.B."/>
            <person name="Jeong H.J."/>
            <person name="Kang W.H."/>
            <person name="Kwon J.K."/>
            <person name="Shin C."/>
            <person name="Lim J.Y."/>
            <person name="Park J.H."/>
            <person name="Huh J.H."/>
            <person name="Kim J.S."/>
            <person name="Kim B.D."/>
            <person name="Cohen O."/>
            <person name="Paran I."/>
            <person name="Suh M.C."/>
            <person name="Lee S.B."/>
            <person name="Kim Y.K."/>
            <person name="Shin Y."/>
            <person name="Noh S.J."/>
            <person name="Park J."/>
            <person name="Seo Y.S."/>
            <person name="Kwon S.Y."/>
            <person name="Kim H.A."/>
            <person name="Park J.M."/>
            <person name="Kim H.J."/>
            <person name="Choi S.B."/>
            <person name="Bosland P.W."/>
            <person name="Reeves G."/>
            <person name="Jo S.H."/>
            <person name="Lee B.W."/>
            <person name="Cho H.T."/>
            <person name="Choi H.S."/>
            <person name="Lee M.S."/>
            <person name="Yu Y."/>
            <person name="Do Choi Y."/>
            <person name="Park B.S."/>
            <person name="van Deynze A."/>
            <person name="Ashrafi H."/>
            <person name="Hill T."/>
            <person name="Kim W.T."/>
            <person name="Pai H.S."/>
            <person name="Ahn H.K."/>
            <person name="Yeam I."/>
            <person name="Giovannoni J.J."/>
            <person name="Rose J.K."/>
            <person name="Sorensen I."/>
            <person name="Lee S.J."/>
            <person name="Kim R.W."/>
            <person name="Choi I.Y."/>
            <person name="Choi B.S."/>
            <person name="Lim J.S."/>
            <person name="Lee Y.H."/>
            <person name="Choi D."/>
        </authorList>
    </citation>
    <scope>NUCLEOTIDE SEQUENCE [LARGE SCALE GENOMIC DNA]</scope>
    <source>
        <strain evidence="11">cv. CM334</strain>
    </source>
</reference>
<accession>A0A2G2Z483</accession>
<name>A0A2G2Z483_CAPAN</name>
<reference evidence="10 11" key="2">
    <citation type="journal article" date="2017" name="Genome Biol.">
        <title>New reference genome sequences of hot pepper reveal the massive evolution of plant disease-resistance genes by retroduplication.</title>
        <authorList>
            <person name="Kim S."/>
            <person name="Park J."/>
            <person name="Yeom S.I."/>
            <person name="Kim Y.M."/>
            <person name="Seo E."/>
            <person name="Kim K.T."/>
            <person name="Kim M.S."/>
            <person name="Lee J.M."/>
            <person name="Cheong K."/>
            <person name="Shin H.S."/>
            <person name="Kim S.B."/>
            <person name="Han K."/>
            <person name="Lee J."/>
            <person name="Park M."/>
            <person name="Lee H.A."/>
            <person name="Lee H.Y."/>
            <person name="Lee Y."/>
            <person name="Oh S."/>
            <person name="Lee J.H."/>
            <person name="Choi E."/>
            <person name="Choi E."/>
            <person name="Lee S.E."/>
            <person name="Jeon J."/>
            <person name="Kim H."/>
            <person name="Choi G."/>
            <person name="Song H."/>
            <person name="Lee J."/>
            <person name="Lee S.C."/>
            <person name="Kwon J.K."/>
            <person name="Lee H.Y."/>
            <person name="Koo N."/>
            <person name="Hong Y."/>
            <person name="Kim R.W."/>
            <person name="Kang W.H."/>
            <person name="Huh J.H."/>
            <person name="Kang B.C."/>
            <person name="Yang T.J."/>
            <person name="Lee Y.H."/>
            <person name="Bennetzen J.L."/>
            <person name="Choi D."/>
        </authorList>
    </citation>
    <scope>NUCLEOTIDE SEQUENCE [LARGE SCALE GENOMIC DNA]</scope>
    <source>
        <strain evidence="11">cv. CM334</strain>
    </source>
</reference>
<evidence type="ECO:0000256" key="3">
    <source>
        <dbReference type="ARBA" id="ARBA00011946"/>
    </source>
</evidence>
<dbReference type="UniPathway" id="UPA00031">
    <property type="reaction ID" value="UER00006"/>
</dbReference>
<dbReference type="InterPro" id="IPR001348">
    <property type="entry name" value="ATP_PRibTrfase_HisG"/>
</dbReference>
<dbReference type="PANTHER" id="PTHR21403">
    <property type="entry name" value="ATP PHOSPHORIBOSYLTRANSFERASE ATP-PRTASE"/>
    <property type="match status" value="1"/>
</dbReference>
<protein>
    <recommendedName>
        <fullName evidence="3">ATP phosphoribosyltransferase</fullName>
        <ecNumber evidence="3">2.4.2.17</ecNumber>
    </recommendedName>
</protein>
<evidence type="ECO:0000256" key="2">
    <source>
        <dbReference type="ARBA" id="ARBA00004667"/>
    </source>
</evidence>
<feature type="transmembrane region" description="Helical" evidence="8">
    <location>
        <begin position="14"/>
        <end position="35"/>
    </location>
</feature>
<organism evidence="10 11">
    <name type="scientific">Capsicum annuum</name>
    <name type="common">Capsicum pepper</name>
    <dbReference type="NCBI Taxonomy" id="4072"/>
    <lineage>
        <taxon>Eukaryota</taxon>
        <taxon>Viridiplantae</taxon>
        <taxon>Streptophyta</taxon>
        <taxon>Embryophyta</taxon>
        <taxon>Tracheophyta</taxon>
        <taxon>Spermatophyta</taxon>
        <taxon>Magnoliopsida</taxon>
        <taxon>eudicotyledons</taxon>
        <taxon>Gunneridae</taxon>
        <taxon>Pentapetalae</taxon>
        <taxon>asterids</taxon>
        <taxon>lamiids</taxon>
        <taxon>Solanales</taxon>
        <taxon>Solanaceae</taxon>
        <taxon>Solanoideae</taxon>
        <taxon>Capsiceae</taxon>
        <taxon>Capsicum</taxon>
    </lineage>
</organism>
<evidence type="ECO:0000259" key="9">
    <source>
        <dbReference type="Pfam" id="PF01634"/>
    </source>
</evidence>
<dbReference type="InterPro" id="IPR013820">
    <property type="entry name" value="ATP_PRibTrfase_cat"/>
</dbReference>
<comment type="catalytic activity">
    <reaction evidence="1">
        <text>1-(5-phospho-beta-D-ribosyl)-ATP + diphosphate = 5-phospho-alpha-D-ribose 1-diphosphate + ATP</text>
        <dbReference type="Rhea" id="RHEA:18473"/>
        <dbReference type="ChEBI" id="CHEBI:30616"/>
        <dbReference type="ChEBI" id="CHEBI:33019"/>
        <dbReference type="ChEBI" id="CHEBI:58017"/>
        <dbReference type="ChEBI" id="CHEBI:73183"/>
        <dbReference type="EC" id="2.4.2.17"/>
    </reaction>
</comment>
<dbReference type="PANTHER" id="PTHR21403:SF8">
    <property type="entry name" value="ATP PHOSPHORIBOSYLTRANSFERASE"/>
    <property type="match status" value="1"/>
</dbReference>
<feature type="transmembrane region" description="Helical" evidence="8">
    <location>
        <begin position="55"/>
        <end position="72"/>
    </location>
</feature>
<feature type="domain" description="ATP phosphoribosyltransferase catalytic" evidence="9">
    <location>
        <begin position="4"/>
        <end position="93"/>
    </location>
</feature>